<evidence type="ECO:0000259" key="4">
    <source>
        <dbReference type="Pfam" id="PF03816"/>
    </source>
</evidence>
<dbReference type="PANTHER" id="PTHR33392">
    <property type="entry name" value="POLYISOPRENYL-TEICHOIC ACID--PEPTIDOGLYCAN TEICHOIC ACID TRANSFERASE TAGU"/>
    <property type="match status" value="1"/>
</dbReference>
<dbReference type="InterPro" id="IPR004474">
    <property type="entry name" value="LytR_CpsA_psr"/>
</dbReference>
<sequence>MRNGLDIGKSIARLGRLQHMPDASVLRNREAKDMANRHAQNNLPNFGWQKVRGPHHIMAYRTSRKAAAAVSMAVIAVLVFVGTFAAATWADVSGAVSSQKVQVIQQKGAKKVDDSPVDPYANKVINILLIGQDTRDGAGNSAIGGSGSDVADLHNSDTTMILQIAADRKSMNLVSIPRDLMVSTPGCQTTNGEIAAQSSVMFNSIFANGYSQGGDVASAASCTMNEVNHLSGLDIQNFMVVDFGGLVNMIDAIGGVDICIPTQMTDVYTGLNLSPGMQHLTGGLATQYARMRHGTGTDGSDTMRTTRQQYLIRQLVKTALSKNYFTQTSELYQLAKSALDSVQMSEGLANVGTLAGLATSLKNFSMDNLYSMTIPITPWVEDPNRSQLADGADAVWEKLRKGQPLVDKAETAATVDGTTTTDGTTADGATADGTTADGTVTDSSTYNEKIGVITQADGTLIDAQTGGIIDPETGAIRSSVTGQFIGMNNRYIEVTYCGVTY</sequence>
<organism evidence="5 6">
    <name type="scientific">Bifidobacterium breve MCC 1128</name>
    <dbReference type="NCBI Taxonomy" id="1365965"/>
    <lineage>
        <taxon>Bacteria</taxon>
        <taxon>Bacillati</taxon>
        <taxon>Actinomycetota</taxon>
        <taxon>Actinomycetes</taxon>
        <taxon>Bifidobacteriales</taxon>
        <taxon>Bifidobacteriaceae</taxon>
        <taxon>Bifidobacterium</taxon>
    </lineage>
</organism>
<dbReference type="EMBL" id="AVQD01000008">
    <property type="protein sequence ID" value="KOA41065.1"/>
    <property type="molecule type" value="Genomic_DNA"/>
</dbReference>
<evidence type="ECO:0000256" key="3">
    <source>
        <dbReference type="SAM" id="Phobius"/>
    </source>
</evidence>
<gene>
    <name evidence="5" type="ORF">BBM1128_05505</name>
</gene>
<reference evidence="5 6" key="1">
    <citation type="journal article" date="2015" name="Int J Genomics">
        <title>Comparative Genomics Revealed Genetic Diversity and Species/Strain-Level Differences in Carbohydrate Metabolism of Three Probiotic Bifidobacterial Species.</title>
        <authorList>
            <person name="Odamaki T."/>
            <person name="Horigome A."/>
            <person name="Sugahara H."/>
            <person name="Hashikura N."/>
            <person name="Minami J."/>
            <person name="Xiao J.Z."/>
            <person name="Abe F."/>
        </authorList>
    </citation>
    <scope>NUCLEOTIDE SEQUENCE [LARGE SCALE GENOMIC DNA]</scope>
    <source>
        <strain evidence="5 6">MCC 1128</strain>
    </source>
</reference>
<dbReference type="PATRIC" id="fig|1365965.3.peg.1109"/>
<evidence type="ECO:0000313" key="6">
    <source>
        <dbReference type="Proteomes" id="UP000037193"/>
    </source>
</evidence>
<dbReference type="InterPro" id="IPR050922">
    <property type="entry name" value="LytR/CpsA/Psr_CW_biosynth"/>
</dbReference>
<accession>A0A0L7B0P6</accession>
<dbReference type="NCBIfam" id="TIGR00350">
    <property type="entry name" value="lytR_cpsA_psr"/>
    <property type="match status" value="1"/>
</dbReference>
<feature type="region of interest" description="Disordered" evidence="2">
    <location>
        <begin position="414"/>
        <end position="441"/>
    </location>
</feature>
<dbReference type="Pfam" id="PF03816">
    <property type="entry name" value="LytR_cpsA_psr"/>
    <property type="match status" value="1"/>
</dbReference>
<evidence type="ECO:0000256" key="1">
    <source>
        <dbReference type="ARBA" id="ARBA00006068"/>
    </source>
</evidence>
<protein>
    <submittedName>
        <fullName evidence="5">Transcriptional regulator</fullName>
    </submittedName>
</protein>
<comment type="similarity">
    <text evidence="1">Belongs to the LytR/CpsA/Psr (LCP) family.</text>
</comment>
<dbReference type="AlphaFoldDB" id="A0A0L7B0P6"/>
<dbReference type="Gene3D" id="3.40.630.190">
    <property type="entry name" value="LCP protein"/>
    <property type="match status" value="1"/>
</dbReference>
<keyword evidence="3" id="KW-0472">Membrane</keyword>
<keyword evidence="3" id="KW-1133">Transmembrane helix</keyword>
<name>A0A0L7B0P6_BIFBR</name>
<evidence type="ECO:0000313" key="5">
    <source>
        <dbReference type="EMBL" id="KOA41065.1"/>
    </source>
</evidence>
<comment type="caution">
    <text evidence="5">The sequence shown here is derived from an EMBL/GenBank/DDBJ whole genome shotgun (WGS) entry which is preliminary data.</text>
</comment>
<dbReference type="Proteomes" id="UP000037193">
    <property type="component" value="Unassembled WGS sequence"/>
</dbReference>
<feature type="domain" description="Cell envelope-related transcriptional attenuator" evidence="4">
    <location>
        <begin position="155"/>
        <end position="319"/>
    </location>
</feature>
<evidence type="ECO:0000256" key="2">
    <source>
        <dbReference type="SAM" id="MobiDB-lite"/>
    </source>
</evidence>
<dbReference type="PANTHER" id="PTHR33392:SF6">
    <property type="entry name" value="POLYISOPRENYL-TEICHOIC ACID--PEPTIDOGLYCAN TEICHOIC ACID TRANSFERASE TAGU"/>
    <property type="match status" value="1"/>
</dbReference>
<keyword evidence="3" id="KW-0812">Transmembrane</keyword>
<proteinExistence type="inferred from homology"/>
<feature type="transmembrane region" description="Helical" evidence="3">
    <location>
        <begin position="66"/>
        <end position="90"/>
    </location>
</feature>